<gene>
    <name evidence="10" type="ORF">P5673_013202</name>
</gene>
<evidence type="ECO:0000313" key="10">
    <source>
        <dbReference type="EMBL" id="KAK2563489.1"/>
    </source>
</evidence>
<organism evidence="10 11">
    <name type="scientific">Acropora cervicornis</name>
    <name type="common">Staghorn coral</name>
    <dbReference type="NCBI Taxonomy" id="6130"/>
    <lineage>
        <taxon>Eukaryota</taxon>
        <taxon>Metazoa</taxon>
        <taxon>Cnidaria</taxon>
        <taxon>Anthozoa</taxon>
        <taxon>Hexacorallia</taxon>
        <taxon>Scleractinia</taxon>
        <taxon>Astrocoeniina</taxon>
        <taxon>Acroporidae</taxon>
        <taxon>Acropora</taxon>
    </lineage>
</organism>
<keyword evidence="4" id="KW-0297">G-protein coupled receptor</keyword>
<reference evidence="10" key="1">
    <citation type="journal article" date="2023" name="G3 (Bethesda)">
        <title>Whole genome assembly and annotation of the endangered Caribbean coral Acropora cervicornis.</title>
        <authorList>
            <person name="Selwyn J.D."/>
            <person name="Vollmer S.V."/>
        </authorList>
    </citation>
    <scope>NUCLEOTIDE SEQUENCE</scope>
    <source>
        <strain evidence="10">K2</strain>
    </source>
</reference>
<protein>
    <submittedName>
        <fullName evidence="10">Orexin receptor type 2</fullName>
    </submittedName>
</protein>
<evidence type="ECO:0000259" key="9">
    <source>
        <dbReference type="PROSITE" id="PS50262"/>
    </source>
</evidence>
<comment type="caution">
    <text evidence="10">The sequence shown here is derived from an EMBL/GenBank/DDBJ whole genome shotgun (WGS) entry which is preliminary data.</text>
</comment>
<dbReference type="GO" id="GO:0016020">
    <property type="term" value="C:membrane"/>
    <property type="evidence" value="ECO:0007669"/>
    <property type="project" value="UniProtKB-SubCell"/>
</dbReference>
<feature type="transmembrane region" description="Helical" evidence="8">
    <location>
        <begin position="44"/>
        <end position="64"/>
    </location>
</feature>
<evidence type="ECO:0000256" key="4">
    <source>
        <dbReference type="ARBA" id="ARBA00023040"/>
    </source>
</evidence>
<keyword evidence="11" id="KW-1185">Reference proteome</keyword>
<evidence type="ECO:0000256" key="7">
    <source>
        <dbReference type="ARBA" id="ARBA00023224"/>
    </source>
</evidence>
<evidence type="ECO:0000256" key="8">
    <source>
        <dbReference type="SAM" id="Phobius"/>
    </source>
</evidence>
<dbReference type="Proteomes" id="UP001249851">
    <property type="component" value="Unassembled WGS sequence"/>
</dbReference>
<dbReference type="CDD" id="cd00637">
    <property type="entry name" value="7tm_classA_rhodopsin-like"/>
    <property type="match status" value="1"/>
</dbReference>
<dbReference type="InterPro" id="IPR000276">
    <property type="entry name" value="GPCR_Rhodpsn"/>
</dbReference>
<keyword evidence="7" id="KW-0807">Transducer</keyword>
<feature type="domain" description="G-protein coupled receptors family 1 profile" evidence="9">
    <location>
        <begin position="23"/>
        <end position="188"/>
    </location>
</feature>
<feature type="transmembrane region" description="Helical" evidence="8">
    <location>
        <begin position="12"/>
        <end position="32"/>
    </location>
</feature>
<evidence type="ECO:0000313" key="11">
    <source>
        <dbReference type="Proteomes" id="UP001249851"/>
    </source>
</evidence>
<comment type="subcellular location">
    <subcellularLocation>
        <location evidence="1">Membrane</location>
        <topology evidence="1">Multi-pass membrane protein</topology>
    </subcellularLocation>
</comment>
<feature type="transmembrane region" description="Helical" evidence="8">
    <location>
        <begin position="131"/>
        <end position="150"/>
    </location>
</feature>
<accession>A0AAD9QLG6</accession>
<sequence length="188" mass="21467">MSKEEKAILMPIYIICLLVTLTGNALIIVVFYKYKPIRRSINFFVLNMAISDLFTPLTIMPFFIADILSNNTFLSKLPLPLATAICKLCYFLADTSVIVSILSLLMISLDRLIAVVFPLHIKLISRKVRSICMLVSWVVAISVHGLYLRFFDFKGHGCFLDLDTSWKPQPFCKHKNIGNQKTNQKFML</sequence>
<keyword evidence="6 10" id="KW-0675">Receptor</keyword>
<dbReference type="Gene3D" id="1.20.1070.10">
    <property type="entry name" value="Rhodopsin 7-helix transmembrane proteins"/>
    <property type="match status" value="1"/>
</dbReference>
<reference evidence="10" key="2">
    <citation type="journal article" date="2023" name="Science">
        <title>Genomic signatures of disease resistance in endangered staghorn corals.</title>
        <authorList>
            <person name="Vollmer S.V."/>
            <person name="Selwyn J.D."/>
            <person name="Despard B.A."/>
            <person name="Roesel C.L."/>
        </authorList>
    </citation>
    <scope>NUCLEOTIDE SEQUENCE</scope>
    <source>
        <strain evidence="10">K2</strain>
    </source>
</reference>
<keyword evidence="2 8" id="KW-0812">Transmembrane</keyword>
<feature type="transmembrane region" description="Helical" evidence="8">
    <location>
        <begin position="97"/>
        <end position="119"/>
    </location>
</feature>
<dbReference type="SUPFAM" id="SSF81321">
    <property type="entry name" value="Family A G protein-coupled receptor-like"/>
    <property type="match status" value="1"/>
</dbReference>
<dbReference type="PANTHER" id="PTHR24243">
    <property type="entry name" value="G-PROTEIN COUPLED RECEPTOR"/>
    <property type="match status" value="1"/>
</dbReference>
<dbReference type="InterPro" id="IPR017452">
    <property type="entry name" value="GPCR_Rhodpsn_7TM"/>
</dbReference>
<evidence type="ECO:0000256" key="2">
    <source>
        <dbReference type="ARBA" id="ARBA00022692"/>
    </source>
</evidence>
<dbReference type="EMBL" id="JARQWQ010000025">
    <property type="protein sequence ID" value="KAK2563489.1"/>
    <property type="molecule type" value="Genomic_DNA"/>
</dbReference>
<dbReference type="PROSITE" id="PS50262">
    <property type="entry name" value="G_PROTEIN_RECEP_F1_2"/>
    <property type="match status" value="1"/>
</dbReference>
<proteinExistence type="predicted"/>
<dbReference type="GO" id="GO:0004930">
    <property type="term" value="F:G protein-coupled receptor activity"/>
    <property type="evidence" value="ECO:0007669"/>
    <property type="project" value="UniProtKB-KW"/>
</dbReference>
<keyword evidence="3 8" id="KW-1133">Transmembrane helix</keyword>
<dbReference type="PANTHER" id="PTHR24243:SF208">
    <property type="entry name" value="PYROKININ-1 RECEPTOR"/>
    <property type="match status" value="1"/>
</dbReference>
<keyword evidence="5 8" id="KW-0472">Membrane</keyword>
<evidence type="ECO:0000256" key="6">
    <source>
        <dbReference type="ARBA" id="ARBA00023170"/>
    </source>
</evidence>
<evidence type="ECO:0000256" key="1">
    <source>
        <dbReference type="ARBA" id="ARBA00004141"/>
    </source>
</evidence>
<dbReference type="Pfam" id="PF00001">
    <property type="entry name" value="7tm_1"/>
    <property type="match status" value="1"/>
</dbReference>
<name>A0AAD9QLG6_ACRCE</name>
<evidence type="ECO:0000256" key="5">
    <source>
        <dbReference type="ARBA" id="ARBA00023136"/>
    </source>
</evidence>
<dbReference type="PRINTS" id="PR00237">
    <property type="entry name" value="GPCRRHODOPSN"/>
</dbReference>
<dbReference type="AlphaFoldDB" id="A0AAD9QLG6"/>
<evidence type="ECO:0000256" key="3">
    <source>
        <dbReference type="ARBA" id="ARBA00022989"/>
    </source>
</evidence>